<evidence type="ECO:0000313" key="2">
    <source>
        <dbReference type="EMBL" id="RMX42039.1"/>
    </source>
</evidence>
<dbReference type="Proteomes" id="UP000275408">
    <property type="component" value="Unassembled WGS sequence"/>
</dbReference>
<dbReference type="SUPFAM" id="SSF57302">
    <property type="entry name" value="Snake toxin-like"/>
    <property type="match status" value="1"/>
</dbReference>
<sequence length="142" mass="15423">MLLKAIIGLLLVLLCVTLGSCLQCYSCIFENDAGEFCKSLSSGLGHNAIKNCSANENSCRIDKIVQQDKKITFFKRKCAKAEDCTNKCSDPDGTNGDIICDMCCEENLCNKGEGPTAESGALKIAVMSSCYTIGAFFVWFFL</sequence>
<name>A0A3M6TKX6_POCDA</name>
<dbReference type="EMBL" id="RCHS01003423">
    <property type="protein sequence ID" value="RMX42039.1"/>
    <property type="molecule type" value="Genomic_DNA"/>
</dbReference>
<protein>
    <recommendedName>
        <fullName evidence="4">UPAR/Ly6 domain-containing protein</fullName>
    </recommendedName>
</protein>
<dbReference type="InterPro" id="IPR045860">
    <property type="entry name" value="Snake_toxin-like_sf"/>
</dbReference>
<keyword evidence="1" id="KW-0732">Signal</keyword>
<dbReference type="CDD" id="cd00117">
    <property type="entry name" value="TFP"/>
    <property type="match status" value="1"/>
</dbReference>
<evidence type="ECO:0008006" key="4">
    <source>
        <dbReference type="Google" id="ProtNLM"/>
    </source>
</evidence>
<organism evidence="2 3">
    <name type="scientific">Pocillopora damicornis</name>
    <name type="common">Cauliflower coral</name>
    <name type="synonym">Millepora damicornis</name>
    <dbReference type="NCBI Taxonomy" id="46731"/>
    <lineage>
        <taxon>Eukaryota</taxon>
        <taxon>Metazoa</taxon>
        <taxon>Cnidaria</taxon>
        <taxon>Anthozoa</taxon>
        <taxon>Hexacorallia</taxon>
        <taxon>Scleractinia</taxon>
        <taxon>Astrocoeniina</taxon>
        <taxon>Pocilloporidae</taxon>
        <taxon>Pocillopora</taxon>
    </lineage>
</organism>
<keyword evidence="3" id="KW-1185">Reference proteome</keyword>
<dbReference type="OrthoDB" id="5965815at2759"/>
<comment type="caution">
    <text evidence="2">The sequence shown here is derived from an EMBL/GenBank/DDBJ whole genome shotgun (WGS) entry which is preliminary data.</text>
</comment>
<accession>A0A3M6TKX6</accession>
<feature type="chain" id="PRO_5017965863" description="UPAR/Ly6 domain-containing protein" evidence="1">
    <location>
        <begin position="22"/>
        <end position="142"/>
    </location>
</feature>
<feature type="signal peptide" evidence="1">
    <location>
        <begin position="1"/>
        <end position="21"/>
    </location>
</feature>
<gene>
    <name evidence="2" type="ORF">pdam_00001186</name>
</gene>
<reference evidence="2 3" key="1">
    <citation type="journal article" date="2018" name="Sci. Rep.">
        <title>Comparative analysis of the Pocillopora damicornis genome highlights role of immune system in coral evolution.</title>
        <authorList>
            <person name="Cunning R."/>
            <person name="Bay R.A."/>
            <person name="Gillette P."/>
            <person name="Baker A.C."/>
            <person name="Traylor-Knowles N."/>
        </authorList>
    </citation>
    <scope>NUCLEOTIDE SEQUENCE [LARGE SCALE GENOMIC DNA]</scope>
    <source>
        <strain evidence="2">RSMAS</strain>
        <tissue evidence="2">Whole animal</tissue>
    </source>
</reference>
<proteinExistence type="predicted"/>
<evidence type="ECO:0000313" key="3">
    <source>
        <dbReference type="Proteomes" id="UP000275408"/>
    </source>
</evidence>
<dbReference type="AlphaFoldDB" id="A0A3M6TKX6"/>
<dbReference type="PROSITE" id="PS51257">
    <property type="entry name" value="PROKAR_LIPOPROTEIN"/>
    <property type="match status" value="1"/>
</dbReference>
<dbReference type="OMA" id="CIFENDA"/>
<evidence type="ECO:0000256" key="1">
    <source>
        <dbReference type="SAM" id="SignalP"/>
    </source>
</evidence>